<comment type="caution">
    <text evidence="1">The sequence shown here is derived from an EMBL/GenBank/DDBJ whole genome shotgun (WGS) entry which is preliminary data.</text>
</comment>
<evidence type="ECO:0000313" key="2">
    <source>
        <dbReference type="Proteomes" id="UP001066276"/>
    </source>
</evidence>
<evidence type="ECO:0000313" key="1">
    <source>
        <dbReference type="EMBL" id="KAJ1193358.1"/>
    </source>
</evidence>
<name>A0AAV7UZ78_PLEWA</name>
<proteinExistence type="predicted"/>
<keyword evidence="2" id="KW-1185">Reference proteome</keyword>
<accession>A0AAV7UZ78</accession>
<dbReference type="Proteomes" id="UP001066276">
    <property type="component" value="Chromosome 2_2"/>
</dbReference>
<organism evidence="1 2">
    <name type="scientific">Pleurodeles waltl</name>
    <name type="common">Iberian ribbed newt</name>
    <dbReference type="NCBI Taxonomy" id="8319"/>
    <lineage>
        <taxon>Eukaryota</taxon>
        <taxon>Metazoa</taxon>
        <taxon>Chordata</taxon>
        <taxon>Craniata</taxon>
        <taxon>Vertebrata</taxon>
        <taxon>Euteleostomi</taxon>
        <taxon>Amphibia</taxon>
        <taxon>Batrachia</taxon>
        <taxon>Caudata</taxon>
        <taxon>Salamandroidea</taxon>
        <taxon>Salamandridae</taxon>
        <taxon>Pleurodelinae</taxon>
        <taxon>Pleurodeles</taxon>
    </lineage>
</organism>
<reference evidence="1" key="1">
    <citation type="journal article" date="2022" name="bioRxiv">
        <title>Sequencing and chromosome-scale assembly of the giantPleurodeles waltlgenome.</title>
        <authorList>
            <person name="Brown T."/>
            <person name="Elewa A."/>
            <person name="Iarovenko S."/>
            <person name="Subramanian E."/>
            <person name="Araus A.J."/>
            <person name="Petzold A."/>
            <person name="Susuki M."/>
            <person name="Suzuki K.-i.T."/>
            <person name="Hayashi T."/>
            <person name="Toyoda A."/>
            <person name="Oliveira C."/>
            <person name="Osipova E."/>
            <person name="Leigh N.D."/>
            <person name="Simon A."/>
            <person name="Yun M.H."/>
        </authorList>
    </citation>
    <scope>NUCLEOTIDE SEQUENCE</scope>
    <source>
        <strain evidence="1">20211129_DDA</strain>
        <tissue evidence="1">Liver</tissue>
    </source>
</reference>
<gene>
    <name evidence="1" type="ORF">NDU88_002656</name>
</gene>
<dbReference type="AlphaFoldDB" id="A0AAV7UZ78"/>
<dbReference type="EMBL" id="JANPWB010000004">
    <property type="protein sequence ID" value="KAJ1193358.1"/>
    <property type="molecule type" value="Genomic_DNA"/>
</dbReference>
<sequence length="221" mass="23810">MRFFPSNDSLACLISVFPNLKCHRALRPFERFTDRGQKFNENVELKRFVASYPVVACGDPATLSQRGARAGPKVLAREAWIPLPPQHNRRLAGLFQQPAVSPPLTAYVGAPLSSTLISTPGSPLTGCSPVPSLLPLLAPDPATPHGPHRASCPANLRCGTRRAGLNRLLRLLPSYAVSGQARIRKVAPSPGPHSGQCLPLFVNAHHLRIIYLIASSLGTLI</sequence>
<protein>
    <submittedName>
        <fullName evidence="1">Uncharacterized protein</fullName>
    </submittedName>
</protein>